<dbReference type="Proteomes" id="UP001596283">
    <property type="component" value="Unassembled WGS sequence"/>
</dbReference>
<feature type="compositionally biased region" description="Basic and acidic residues" evidence="1">
    <location>
        <begin position="8"/>
        <end position="21"/>
    </location>
</feature>
<evidence type="ECO:0000313" key="3">
    <source>
        <dbReference type="Proteomes" id="UP001596283"/>
    </source>
</evidence>
<dbReference type="RefSeq" id="WP_191988749.1">
    <property type="nucleotide sequence ID" value="NZ_JBHSSI010000073.1"/>
</dbReference>
<proteinExistence type="predicted"/>
<keyword evidence="3" id="KW-1185">Reference proteome</keyword>
<comment type="caution">
    <text evidence="2">The sequence shown here is derived from an EMBL/GenBank/DDBJ whole genome shotgun (WGS) entry which is preliminary data.</text>
</comment>
<organism evidence="2 3">
    <name type="scientific">Levilactobacillus fujinensis</name>
    <dbReference type="NCBI Taxonomy" id="2486024"/>
    <lineage>
        <taxon>Bacteria</taxon>
        <taxon>Bacillati</taxon>
        <taxon>Bacillota</taxon>
        <taxon>Bacilli</taxon>
        <taxon>Lactobacillales</taxon>
        <taxon>Lactobacillaceae</taxon>
        <taxon>Levilactobacillus</taxon>
    </lineage>
</organism>
<sequence>MSEEEMSQEAHDEQASDFRPELQPFDEKQKELINHYLFSRTAYSLAAAALEDNLNVPLDHYQQKRLFYRDISDLAHFRRNFFDSVGNFLQLSFDTTYQLEIWDRQFHSKYNYSQSELSQAGLCTVKMGTAVETITYGKLGFKIRRSFEIEHEHLFGTKSQFYVAGKQVPWVDGLMLLQHQLKEHTLWLKGYILKIEDFT</sequence>
<protein>
    <submittedName>
        <fullName evidence="2">Uncharacterized protein</fullName>
    </submittedName>
</protein>
<feature type="region of interest" description="Disordered" evidence="1">
    <location>
        <begin position="1"/>
        <end position="21"/>
    </location>
</feature>
<evidence type="ECO:0000256" key="1">
    <source>
        <dbReference type="SAM" id="MobiDB-lite"/>
    </source>
</evidence>
<dbReference type="EMBL" id="JBHSSI010000073">
    <property type="protein sequence ID" value="MFC6261617.1"/>
    <property type="molecule type" value="Genomic_DNA"/>
</dbReference>
<name>A0ABW1TIE4_9LACO</name>
<reference evidence="3" key="1">
    <citation type="journal article" date="2019" name="Int. J. Syst. Evol. Microbiol.">
        <title>The Global Catalogue of Microorganisms (GCM) 10K type strain sequencing project: providing services to taxonomists for standard genome sequencing and annotation.</title>
        <authorList>
            <consortium name="The Broad Institute Genomics Platform"/>
            <consortium name="The Broad Institute Genome Sequencing Center for Infectious Disease"/>
            <person name="Wu L."/>
            <person name="Ma J."/>
        </authorList>
    </citation>
    <scope>NUCLEOTIDE SEQUENCE [LARGE SCALE GENOMIC DNA]</scope>
    <source>
        <strain evidence="3">CCM 8908</strain>
    </source>
</reference>
<evidence type="ECO:0000313" key="2">
    <source>
        <dbReference type="EMBL" id="MFC6261617.1"/>
    </source>
</evidence>
<gene>
    <name evidence="2" type="ORF">ACFP1C_11740</name>
</gene>
<accession>A0ABW1TIE4</accession>